<dbReference type="AlphaFoldDB" id="A0A4D6BP57"/>
<dbReference type="Pfam" id="PF05405">
    <property type="entry name" value="Mt_ATP-synt_B"/>
    <property type="match status" value="1"/>
</dbReference>
<accession>A0A4D6BP57</accession>
<comment type="subcellular location">
    <subcellularLocation>
        <location evidence="1">Mitochondrion membrane</location>
    </subcellularLocation>
</comment>
<keyword evidence="5" id="KW-0406">Ion transport</keyword>
<evidence type="ECO:0000256" key="3">
    <source>
        <dbReference type="ARBA" id="ARBA00022547"/>
    </source>
</evidence>
<dbReference type="GO" id="GO:0015078">
    <property type="term" value="F:proton transmembrane transporter activity"/>
    <property type="evidence" value="ECO:0007669"/>
    <property type="project" value="InterPro"/>
</dbReference>
<gene>
    <name evidence="9" type="primary">atp4</name>
</gene>
<evidence type="ECO:0000256" key="6">
    <source>
        <dbReference type="ARBA" id="ARBA00023128"/>
    </source>
</evidence>
<keyword evidence="3" id="KW-0138">CF(0)</keyword>
<evidence type="ECO:0000313" key="9">
    <source>
        <dbReference type="EMBL" id="QBX88733.1"/>
    </source>
</evidence>
<dbReference type="GO" id="GO:0045259">
    <property type="term" value="C:proton-transporting ATP synthase complex"/>
    <property type="evidence" value="ECO:0007669"/>
    <property type="project" value="UniProtKB-KW"/>
</dbReference>
<evidence type="ECO:0000256" key="8">
    <source>
        <dbReference type="SAM" id="Phobius"/>
    </source>
</evidence>
<proteinExistence type="predicted"/>
<keyword evidence="7 8" id="KW-0472">Membrane</keyword>
<keyword evidence="4" id="KW-0375">Hydrogen ion transport</keyword>
<dbReference type="EMBL" id="MH026109">
    <property type="protein sequence ID" value="QBX88733.1"/>
    <property type="molecule type" value="Genomic_DNA"/>
</dbReference>
<evidence type="ECO:0000256" key="5">
    <source>
        <dbReference type="ARBA" id="ARBA00023065"/>
    </source>
</evidence>
<feature type="transmembrane region" description="Helical" evidence="8">
    <location>
        <begin position="7"/>
        <end position="26"/>
    </location>
</feature>
<evidence type="ECO:0000256" key="1">
    <source>
        <dbReference type="ARBA" id="ARBA00004325"/>
    </source>
</evidence>
<feature type="transmembrane region" description="Helical" evidence="8">
    <location>
        <begin position="38"/>
        <end position="58"/>
    </location>
</feature>
<protein>
    <submittedName>
        <fullName evidence="9">ATP synthase F0 subunit b</fullName>
    </submittedName>
</protein>
<dbReference type="GO" id="GO:0031966">
    <property type="term" value="C:mitochondrial membrane"/>
    <property type="evidence" value="ECO:0007669"/>
    <property type="project" value="UniProtKB-SubCell"/>
</dbReference>
<dbReference type="GO" id="GO:0015986">
    <property type="term" value="P:proton motive force-driven ATP synthesis"/>
    <property type="evidence" value="ECO:0007669"/>
    <property type="project" value="InterPro"/>
</dbReference>
<reference evidence="9" key="1">
    <citation type="journal article" date="2019" name="Phycologia">
        <title>Chloroplast and mitochondrial genomes of Balbiania investiens (Balbianiales, Nemaliophycidae).</title>
        <authorList>
            <person name="Evans J.R."/>
            <person name="StAmour N."/>
            <person name="Verbruggen H."/>
            <person name="Salomaki E.D."/>
            <person name="Vis M.L."/>
        </authorList>
    </citation>
    <scope>NUCLEOTIDE SEQUENCE</scope>
</reference>
<organism evidence="9">
    <name type="scientific">Balbiania investiens</name>
    <dbReference type="NCBI Taxonomy" id="111861"/>
    <lineage>
        <taxon>Eukaryota</taxon>
        <taxon>Rhodophyta</taxon>
        <taxon>Florideophyceae</taxon>
        <taxon>Nemaliophycidae</taxon>
        <taxon>Balbianiales</taxon>
        <taxon>Balbianiaceae</taxon>
        <taxon>Balbiania</taxon>
    </lineage>
</organism>
<dbReference type="InterPro" id="IPR008688">
    <property type="entry name" value="ATP_synth_Bsub_B/MI25"/>
</dbReference>
<keyword evidence="6 9" id="KW-0496">Mitochondrion</keyword>
<geneLocation type="mitochondrion" evidence="9"/>
<name>A0A4D6BP57_9FLOR</name>
<evidence type="ECO:0000256" key="4">
    <source>
        <dbReference type="ARBA" id="ARBA00022781"/>
    </source>
</evidence>
<evidence type="ECO:0000256" key="7">
    <source>
        <dbReference type="ARBA" id="ARBA00023136"/>
    </source>
</evidence>
<evidence type="ECO:0000256" key="2">
    <source>
        <dbReference type="ARBA" id="ARBA00022448"/>
    </source>
</evidence>
<sequence>MGRYLKNYYLIMNYIILITLLLLLLISQNILLLNEETLLLICFITFCYLVTKSISSFLETTLDTKSTKIYGLLKNSFDDLVLSIKLILSIKIKFWTLFENFNLLKTFCITFMNVIVDRSILHKSKLSKISFPKRLQFALRIEDQVTRLLTILLVRKLQKIVELKWFYTSAFMNPYFMCAYKVNIREYIQVI</sequence>
<keyword evidence="8" id="KW-0812">Transmembrane</keyword>
<keyword evidence="8" id="KW-1133">Transmembrane helix</keyword>
<keyword evidence="2" id="KW-0813">Transport</keyword>